<gene>
    <name evidence="2" type="ORF">HHUSO_G24456</name>
</gene>
<dbReference type="InterPro" id="IPR052830">
    <property type="entry name" value="RCC1_domain-containing"/>
</dbReference>
<evidence type="ECO:0000313" key="3">
    <source>
        <dbReference type="Proteomes" id="UP001369086"/>
    </source>
</evidence>
<organism evidence="2 3">
    <name type="scientific">Huso huso</name>
    <name type="common">Beluga</name>
    <name type="synonym">Acipenser huso</name>
    <dbReference type="NCBI Taxonomy" id="61971"/>
    <lineage>
        <taxon>Eukaryota</taxon>
        <taxon>Metazoa</taxon>
        <taxon>Chordata</taxon>
        <taxon>Craniata</taxon>
        <taxon>Vertebrata</taxon>
        <taxon>Euteleostomi</taxon>
        <taxon>Actinopterygii</taxon>
        <taxon>Chondrostei</taxon>
        <taxon>Acipenseriformes</taxon>
        <taxon>Acipenseridae</taxon>
        <taxon>Huso</taxon>
    </lineage>
</organism>
<feature type="repeat" description="RCC1" evidence="1">
    <location>
        <begin position="240"/>
        <end position="329"/>
    </location>
</feature>
<dbReference type="PANTHER" id="PTHR46849:SF1">
    <property type="entry name" value="RCC1 DOMAIN-CONTAINING PROTEIN 1"/>
    <property type="match status" value="1"/>
</dbReference>
<evidence type="ECO:0000256" key="1">
    <source>
        <dbReference type="PROSITE-ProRule" id="PRU00235"/>
    </source>
</evidence>
<dbReference type="PROSITE" id="PS50012">
    <property type="entry name" value="RCC1_3"/>
    <property type="match status" value="3"/>
</dbReference>
<dbReference type="Pfam" id="PF00415">
    <property type="entry name" value="RCC1"/>
    <property type="match status" value="3"/>
</dbReference>
<dbReference type="InterPro" id="IPR009091">
    <property type="entry name" value="RCC1/BLIP-II"/>
</dbReference>
<accession>A0ABR0YR19</accession>
<protein>
    <submittedName>
        <fullName evidence="2">RCC1 domain-containing protein 1-like isoform X1</fullName>
    </submittedName>
</protein>
<keyword evidence="3" id="KW-1185">Reference proteome</keyword>
<name>A0ABR0YR19_HUSHU</name>
<sequence length="389" mass="41668">MSWFGFGFNGFGQIIPRAKASVGVKVLFPERLECCDCDVGQTRVTRTEKDERLPGEHCCTEVRATWSRRAAVHRQTGDVCISGFVTSPSNQNACIRVPATKGCQDALIGERYLTASFTDKIECWDIGGLGSQPVWRMELTKTDTAALPLAPGGYAFPKTPFYRALAPQICARKLALGTEHAVLLSADGTVYTWGSGSHGQLGHGSVESQPEPLAVEGLRGLPMGDVAAGGWHSVCISAGGDLYVWGWNEAGQLGLPSRCLRAQAEHGSAGEAGCAVVPTRQEAAVTQEGEGSEVFISIQAFPALLDLPEESEMKKMSCGTRHTAAVTCAGDLYTWGWGDYGQLGHGTPRSSDQPLHVEYFTKEGLCVLDVVCGSWNTFVLASERAASFE</sequence>
<reference evidence="2 3" key="1">
    <citation type="submission" date="2021-05" db="EMBL/GenBank/DDBJ databases">
        <authorList>
            <person name="Zahm M."/>
            <person name="Klopp C."/>
            <person name="Cabau C."/>
            <person name="Kuhl H."/>
            <person name="Suciu R."/>
            <person name="Ciorpac M."/>
            <person name="Holostenco D."/>
            <person name="Gessner J."/>
            <person name="Wuertz S."/>
            <person name="Hohne C."/>
            <person name="Stock M."/>
            <person name="Gislard M."/>
            <person name="Lluch J."/>
            <person name="Milhes M."/>
            <person name="Lampietro C."/>
            <person name="Lopez Roques C."/>
            <person name="Donnadieu C."/>
            <person name="Du K."/>
            <person name="Schartl M."/>
            <person name="Guiguen Y."/>
        </authorList>
    </citation>
    <scope>NUCLEOTIDE SEQUENCE [LARGE SCALE GENOMIC DNA]</scope>
    <source>
        <strain evidence="2">Hh-F2</strain>
        <tissue evidence="2">Blood</tissue>
    </source>
</reference>
<dbReference type="EMBL" id="JAHFZB010000024">
    <property type="protein sequence ID" value="KAK6475047.1"/>
    <property type="molecule type" value="Genomic_DNA"/>
</dbReference>
<evidence type="ECO:0000313" key="2">
    <source>
        <dbReference type="EMBL" id="KAK6475047.1"/>
    </source>
</evidence>
<feature type="repeat" description="RCC1" evidence="1">
    <location>
        <begin position="330"/>
        <end position="383"/>
    </location>
</feature>
<dbReference type="PRINTS" id="PR00633">
    <property type="entry name" value="RCCNDNSATION"/>
</dbReference>
<dbReference type="SUPFAM" id="SSF50985">
    <property type="entry name" value="RCC1/BLIP-II"/>
    <property type="match status" value="1"/>
</dbReference>
<dbReference type="Proteomes" id="UP001369086">
    <property type="component" value="Unassembled WGS sequence"/>
</dbReference>
<feature type="repeat" description="RCC1" evidence="1">
    <location>
        <begin position="188"/>
        <end position="239"/>
    </location>
</feature>
<dbReference type="InterPro" id="IPR000408">
    <property type="entry name" value="Reg_chr_condens"/>
</dbReference>
<proteinExistence type="predicted"/>
<dbReference type="PROSITE" id="PS00626">
    <property type="entry name" value="RCC1_2"/>
    <property type="match status" value="2"/>
</dbReference>
<dbReference type="PANTHER" id="PTHR46849">
    <property type="entry name" value="RCC1 DOMAIN-CONTAINING PROTEIN 1"/>
    <property type="match status" value="1"/>
</dbReference>
<comment type="caution">
    <text evidence="2">The sequence shown here is derived from an EMBL/GenBank/DDBJ whole genome shotgun (WGS) entry which is preliminary data.</text>
</comment>
<dbReference type="Gene3D" id="2.130.10.30">
    <property type="entry name" value="Regulator of chromosome condensation 1/beta-lactamase-inhibitor protein II"/>
    <property type="match status" value="2"/>
</dbReference>